<dbReference type="CDD" id="cd13597">
    <property type="entry name" value="PBP2_lipoprotein_Tp32"/>
    <property type="match status" value="1"/>
</dbReference>
<evidence type="ECO:0000313" key="9">
    <source>
        <dbReference type="Proteomes" id="UP000254537"/>
    </source>
</evidence>
<name>A0A345Y2K9_9NEIS</name>
<dbReference type="InterPro" id="IPR004872">
    <property type="entry name" value="Lipoprotein_NlpA"/>
</dbReference>
<evidence type="ECO:0000256" key="7">
    <source>
        <dbReference type="SAM" id="SignalP"/>
    </source>
</evidence>
<keyword evidence="6" id="KW-0449">Lipoprotein</keyword>
<dbReference type="KEGG" id="ccah:DWG20_01225"/>
<dbReference type="Pfam" id="PF03180">
    <property type="entry name" value="Lipoprotein_9"/>
    <property type="match status" value="1"/>
</dbReference>
<dbReference type="PANTHER" id="PTHR30429:SF0">
    <property type="entry name" value="METHIONINE-BINDING LIPOPROTEIN METQ"/>
    <property type="match status" value="1"/>
</dbReference>
<keyword evidence="4" id="KW-0472">Membrane</keyword>
<dbReference type="NCBIfam" id="TIGR00363">
    <property type="entry name" value="MetQ/NlpA family lipoprotein"/>
    <property type="match status" value="1"/>
</dbReference>
<keyword evidence="3 7" id="KW-0732">Signal</keyword>
<proteinExistence type="inferred from homology"/>
<accession>A0A345Y2K9</accession>
<dbReference type="GO" id="GO:0016020">
    <property type="term" value="C:membrane"/>
    <property type="evidence" value="ECO:0007669"/>
    <property type="project" value="UniProtKB-SubCell"/>
</dbReference>
<keyword evidence="5" id="KW-0564">Palmitate</keyword>
<evidence type="ECO:0000256" key="4">
    <source>
        <dbReference type="ARBA" id="ARBA00023136"/>
    </source>
</evidence>
<evidence type="ECO:0000256" key="2">
    <source>
        <dbReference type="ARBA" id="ARBA00008973"/>
    </source>
</evidence>
<gene>
    <name evidence="8" type="ORF">DWG20_01225</name>
</gene>
<evidence type="ECO:0000313" key="8">
    <source>
        <dbReference type="EMBL" id="AXK38161.1"/>
    </source>
</evidence>
<evidence type="ECO:0000256" key="1">
    <source>
        <dbReference type="ARBA" id="ARBA00004635"/>
    </source>
</evidence>
<dbReference type="PANTHER" id="PTHR30429">
    <property type="entry name" value="D-METHIONINE-BINDING LIPOPROTEIN METQ"/>
    <property type="match status" value="1"/>
</dbReference>
<comment type="similarity">
    <text evidence="2">Belongs to the NlpA lipoprotein family.</text>
</comment>
<dbReference type="OrthoDB" id="9812878at2"/>
<dbReference type="SUPFAM" id="SSF53850">
    <property type="entry name" value="Periplasmic binding protein-like II"/>
    <property type="match status" value="1"/>
</dbReference>
<feature type="signal peptide" evidence="7">
    <location>
        <begin position="1"/>
        <end position="21"/>
    </location>
</feature>
<dbReference type="PIRSF" id="PIRSF002854">
    <property type="entry name" value="MetQ"/>
    <property type="match status" value="1"/>
</dbReference>
<dbReference type="Gene3D" id="3.40.190.10">
    <property type="entry name" value="Periplasmic binding protein-like II"/>
    <property type="match status" value="2"/>
</dbReference>
<dbReference type="AlphaFoldDB" id="A0A345Y2K9"/>
<sequence length="260" mass="28162">MKKTLIAFALSTAAATGFAHAGEKLVVAASPVPHAEILEHIKPALAKEGVDLEVKVFTDYVQPNVQVAEKRLDANFFQHKPYLDEFNKAKKTRLVPVTAVHVEPFGAYSKKIKAKAQLANGATVAIPNDPSNGARALLLLQSNGLIKLKDPKNLLATSRDISANPKKLKIRELEAATLPRVLDQVDLALINTNYALEAKLVPTKDALFIEGKQSPYANLLVARPDNKNSAAMQKLAKALNSPDVKKFLATKYQGAIVPAF</sequence>
<dbReference type="RefSeq" id="WP_115432043.1">
    <property type="nucleotide sequence ID" value="NZ_CP031337.1"/>
</dbReference>
<feature type="chain" id="PRO_5016774083" evidence="7">
    <location>
        <begin position="22"/>
        <end position="260"/>
    </location>
</feature>
<reference evidence="8 9" key="1">
    <citation type="submission" date="2018-07" db="EMBL/GenBank/DDBJ databases">
        <title>Crenobacter cavernae sp. nov., isolated from a karst cave.</title>
        <authorList>
            <person name="Zhu H."/>
        </authorList>
    </citation>
    <scope>NUCLEOTIDE SEQUENCE [LARGE SCALE GENOMIC DNA]</scope>
    <source>
        <strain evidence="8 9">K1W11S-77</strain>
    </source>
</reference>
<protein>
    <submittedName>
        <fullName evidence="8">ABC transporter substrate-binding protein</fullName>
    </submittedName>
</protein>
<organism evidence="8 9">
    <name type="scientific">Crenobacter cavernae</name>
    <dbReference type="NCBI Taxonomy" id="2290923"/>
    <lineage>
        <taxon>Bacteria</taxon>
        <taxon>Pseudomonadati</taxon>
        <taxon>Pseudomonadota</taxon>
        <taxon>Betaproteobacteria</taxon>
        <taxon>Neisseriales</taxon>
        <taxon>Neisseriaceae</taxon>
        <taxon>Crenobacter</taxon>
    </lineage>
</organism>
<dbReference type="Proteomes" id="UP000254537">
    <property type="component" value="Chromosome"/>
</dbReference>
<evidence type="ECO:0000256" key="3">
    <source>
        <dbReference type="ARBA" id="ARBA00022729"/>
    </source>
</evidence>
<evidence type="ECO:0000256" key="5">
    <source>
        <dbReference type="ARBA" id="ARBA00023139"/>
    </source>
</evidence>
<evidence type="ECO:0000256" key="6">
    <source>
        <dbReference type="ARBA" id="ARBA00023288"/>
    </source>
</evidence>
<comment type="subcellular location">
    <subcellularLocation>
        <location evidence="1">Membrane</location>
        <topology evidence="1">Lipid-anchor</topology>
    </subcellularLocation>
</comment>
<dbReference type="EMBL" id="CP031337">
    <property type="protein sequence ID" value="AXK38161.1"/>
    <property type="molecule type" value="Genomic_DNA"/>
</dbReference>